<evidence type="ECO:0000313" key="4">
    <source>
        <dbReference type="Proteomes" id="UP000094067"/>
    </source>
</evidence>
<dbReference type="PANTHER" id="PTHR43581:SF2">
    <property type="entry name" value="EXCINUCLEASE ATPASE SUBUNIT"/>
    <property type="match status" value="1"/>
</dbReference>
<organism evidence="3 5">
    <name type="scientific">Eisenbergiella tayi</name>
    <dbReference type="NCBI Taxonomy" id="1432052"/>
    <lineage>
        <taxon>Bacteria</taxon>
        <taxon>Bacillati</taxon>
        <taxon>Bacillota</taxon>
        <taxon>Clostridia</taxon>
        <taxon>Lachnospirales</taxon>
        <taxon>Lachnospiraceae</taxon>
        <taxon>Eisenbergiella</taxon>
    </lineage>
</organism>
<accession>A0A1E3AWW3</accession>
<proteinExistence type="predicted"/>
<sequence length="352" mass="40771">MKITELKINNFMLFDKLDIKWSPNINIISGENSTGKTTLLKLMYSSLKPLSKKNFSTLTQEQIEDSIVRKMLGVFRPDEDKLGRLVSRVQGSNRTEFTLGLEKKGNISIGFGNRQERHADIAININDYKKFEPIYLPPKEMISATEHFQSLYEDYHIDFEEMYYDLTKLLDRPLKKGANTAEQNKVLASFEKIIDGNIIQRDKKFYLKMKGAGEFEMGLVSEGYRKLATIIYLIASGSLDKNALFFWDEPETNMNPKMMQYLAEAILELAKMGVQVFITTHDYFVQQSFNLISSYPKLNAENLDIQFISLYRDSDKRIQYTSAASVSDLEHNSIMEEFDALYMREQDILYDN</sequence>
<dbReference type="Proteomes" id="UP000095003">
    <property type="component" value="Unassembled WGS sequence"/>
</dbReference>
<dbReference type="AlphaFoldDB" id="A0A1E3AWW3"/>
<dbReference type="PATRIC" id="fig|1432052.3.peg.1014"/>
<dbReference type="SUPFAM" id="SSF52540">
    <property type="entry name" value="P-loop containing nucleoside triphosphate hydrolases"/>
    <property type="match status" value="1"/>
</dbReference>
<dbReference type="GO" id="GO:0016887">
    <property type="term" value="F:ATP hydrolysis activity"/>
    <property type="evidence" value="ECO:0007669"/>
    <property type="project" value="InterPro"/>
</dbReference>
<dbReference type="Gene3D" id="3.40.50.300">
    <property type="entry name" value="P-loop containing nucleotide triphosphate hydrolases"/>
    <property type="match status" value="1"/>
</dbReference>
<evidence type="ECO:0000259" key="1">
    <source>
        <dbReference type="Pfam" id="PF13304"/>
    </source>
</evidence>
<evidence type="ECO:0000313" key="2">
    <source>
        <dbReference type="EMBL" id="ODM05765.1"/>
    </source>
</evidence>
<dbReference type="RefSeq" id="WP_069151930.1">
    <property type="nucleotide sequence ID" value="NZ_JBKXXQ010000001.1"/>
</dbReference>
<evidence type="ECO:0000313" key="3">
    <source>
        <dbReference type="EMBL" id="ODM13202.1"/>
    </source>
</evidence>
<evidence type="ECO:0000313" key="5">
    <source>
        <dbReference type="Proteomes" id="UP000095003"/>
    </source>
</evidence>
<feature type="domain" description="ATPase AAA-type core" evidence="1">
    <location>
        <begin position="25"/>
        <end position="284"/>
    </location>
</feature>
<reference evidence="4 5" key="1">
    <citation type="submission" date="2016-07" db="EMBL/GenBank/DDBJ databases">
        <title>Characterization of isolates of Eisenbergiella tayi derived from blood cultures, using whole genome sequencing.</title>
        <authorList>
            <person name="Burdz T."/>
            <person name="Wiebe D."/>
            <person name="Huynh C."/>
            <person name="Bernard K."/>
        </authorList>
    </citation>
    <scope>NUCLEOTIDE SEQUENCE [LARGE SCALE GENOMIC DNA]</scope>
    <source>
        <strain evidence="2 4">NML 110608</strain>
        <strain evidence="3 5">NML 120489</strain>
    </source>
</reference>
<dbReference type="GeneID" id="93299427"/>
<dbReference type="EMBL" id="MCGH01000002">
    <property type="protein sequence ID" value="ODM05765.1"/>
    <property type="molecule type" value="Genomic_DNA"/>
</dbReference>
<name>A0A1E3AWW3_9FIRM</name>
<protein>
    <submittedName>
        <fullName evidence="3">DNA replication and repair protein RecF</fullName>
    </submittedName>
</protein>
<dbReference type="InterPro" id="IPR003959">
    <property type="entry name" value="ATPase_AAA_core"/>
</dbReference>
<dbReference type="EMBL" id="MCGI01000001">
    <property type="protein sequence ID" value="ODM13202.1"/>
    <property type="molecule type" value="Genomic_DNA"/>
</dbReference>
<dbReference type="PANTHER" id="PTHR43581">
    <property type="entry name" value="ATP/GTP PHOSPHATASE"/>
    <property type="match status" value="1"/>
</dbReference>
<dbReference type="InterPro" id="IPR027417">
    <property type="entry name" value="P-loop_NTPase"/>
</dbReference>
<gene>
    <name evidence="3" type="primary">recF_1</name>
    <name evidence="2" type="synonym">recF_2</name>
    <name evidence="3" type="ORF">BEH84_00917</name>
    <name evidence="2" type="ORF">BEI61_01654</name>
</gene>
<dbReference type="GO" id="GO:0005524">
    <property type="term" value="F:ATP binding"/>
    <property type="evidence" value="ECO:0007669"/>
    <property type="project" value="InterPro"/>
</dbReference>
<comment type="caution">
    <text evidence="3">The sequence shown here is derived from an EMBL/GenBank/DDBJ whole genome shotgun (WGS) entry which is preliminary data.</text>
</comment>
<dbReference type="Pfam" id="PF13304">
    <property type="entry name" value="AAA_21"/>
    <property type="match status" value="1"/>
</dbReference>
<dbReference type="InterPro" id="IPR051396">
    <property type="entry name" value="Bact_Antivir_Def_Nuclease"/>
</dbReference>
<dbReference type="Proteomes" id="UP000094067">
    <property type="component" value="Unassembled WGS sequence"/>
</dbReference>